<comment type="caution">
    <text evidence="2">The sequence shown here is derived from an EMBL/GenBank/DDBJ whole genome shotgun (WGS) entry which is preliminary data.</text>
</comment>
<proteinExistence type="predicted"/>
<gene>
    <name evidence="2" type="ORF">L210DRAFT_3535103</name>
</gene>
<feature type="compositionally biased region" description="Polar residues" evidence="1">
    <location>
        <begin position="54"/>
        <end position="63"/>
    </location>
</feature>
<dbReference type="Proteomes" id="UP001194468">
    <property type="component" value="Unassembled WGS sequence"/>
</dbReference>
<feature type="compositionally biased region" description="Basic residues" evidence="1">
    <location>
        <begin position="32"/>
        <end position="41"/>
    </location>
</feature>
<reference evidence="2" key="2">
    <citation type="journal article" date="2020" name="Nat. Commun.">
        <title>Large-scale genome sequencing of mycorrhizal fungi provides insights into the early evolution of symbiotic traits.</title>
        <authorList>
            <person name="Miyauchi S."/>
            <person name="Kiss E."/>
            <person name="Kuo A."/>
            <person name="Drula E."/>
            <person name="Kohler A."/>
            <person name="Sanchez-Garcia M."/>
            <person name="Morin E."/>
            <person name="Andreopoulos B."/>
            <person name="Barry K.W."/>
            <person name="Bonito G."/>
            <person name="Buee M."/>
            <person name="Carver A."/>
            <person name="Chen C."/>
            <person name="Cichocki N."/>
            <person name="Clum A."/>
            <person name="Culley D."/>
            <person name="Crous P.W."/>
            <person name="Fauchery L."/>
            <person name="Girlanda M."/>
            <person name="Hayes R.D."/>
            <person name="Keri Z."/>
            <person name="LaButti K."/>
            <person name="Lipzen A."/>
            <person name="Lombard V."/>
            <person name="Magnuson J."/>
            <person name="Maillard F."/>
            <person name="Murat C."/>
            <person name="Nolan M."/>
            <person name="Ohm R.A."/>
            <person name="Pangilinan J."/>
            <person name="Pereira M.F."/>
            <person name="Perotto S."/>
            <person name="Peter M."/>
            <person name="Pfister S."/>
            <person name="Riley R."/>
            <person name="Sitrit Y."/>
            <person name="Stielow J.B."/>
            <person name="Szollosi G."/>
            <person name="Zifcakova L."/>
            <person name="Stursova M."/>
            <person name="Spatafora J.W."/>
            <person name="Tedersoo L."/>
            <person name="Vaario L.M."/>
            <person name="Yamada A."/>
            <person name="Yan M."/>
            <person name="Wang P."/>
            <person name="Xu J."/>
            <person name="Bruns T."/>
            <person name="Baldrian P."/>
            <person name="Vilgalys R."/>
            <person name="Dunand C."/>
            <person name="Henrissat B."/>
            <person name="Grigoriev I.V."/>
            <person name="Hibbett D."/>
            <person name="Nagy L.G."/>
            <person name="Martin F.M."/>
        </authorList>
    </citation>
    <scope>NUCLEOTIDE SEQUENCE</scope>
    <source>
        <strain evidence="2">BED1</strain>
    </source>
</reference>
<dbReference type="EMBL" id="WHUW01000008">
    <property type="protein sequence ID" value="KAF8443208.1"/>
    <property type="molecule type" value="Genomic_DNA"/>
</dbReference>
<accession>A0AAD4GGQ2</accession>
<evidence type="ECO:0000256" key="1">
    <source>
        <dbReference type="SAM" id="MobiDB-lite"/>
    </source>
</evidence>
<protein>
    <submittedName>
        <fullName evidence="2">Uncharacterized protein</fullName>
    </submittedName>
</protein>
<keyword evidence="3" id="KW-1185">Reference proteome</keyword>
<feature type="non-terminal residue" evidence="2">
    <location>
        <position position="88"/>
    </location>
</feature>
<feature type="region of interest" description="Disordered" evidence="1">
    <location>
        <begin position="1"/>
        <end position="88"/>
    </location>
</feature>
<reference evidence="2" key="1">
    <citation type="submission" date="2019-10" db="EMBL/GenBank/DDBJ databases">
        <authorList>
            <consortium name="DOE Joint Genome Institute"/>
            <person name="Kuo A."/>
            <person name="Miyauchi S."/>
            <person name="Kiss E."/>
            <person name="Drula E."/>
            <person name="Kohler A."/>
            <person name="Sanchez-Garcia M."/>
            <person name="Andreopoulos B."/>
            <person name="Barry K.W."/>
            <person name="Bonito G."/>
            <person name="Buee M."/>
            <person name="Carver A."/>
            <person name="Chen C."/>
            <person name="Cichocki N."/>
            <person name="Clum A."/>
            <person name="Culley D."/>
            <person name="Crous P.W."/>
            <person name="Fauchery L."/>
            <person name="Girlanda M."/>
            <person name="Hayes R."/>
            <person name="Keri Z."/>
            <person name="LaButti K."/>
            <person name="Lipzen A."/>
            <person name="Lombard V."/>
            <person name="Magnuson J."/>
            <person name="Maillard F."/>
            <person name="Morin E."/>
            <person name="Murat C."/>
            <person name="Nolan M."/>
            <person name="Ohm R."/>
            <person name="Pangilinan J."/>
            <person name="Pereira M."/>
            <person name="Perotto S."/>
            <person name="Peter M."/>
            <person name="Riley R."/>
            <person name="Sitrit Y."/>
            <person name="Stielow B."/>
            <person name="Szollosi G."/>
            <person name="Zifcakova L."/>
            <person name="Stursova M."/>
            <person name="Spatafora J.W."/>
            <person name="Tedersoo L."/>
            <person name="Vaario L.-M."/>
            <person name="Yamada A."/>
            <person name="Yan M."/>
            <person name="Wang P."/>
            <person name="Xu J."/>
            <person name="Bruns T."/>
            <person name="Baldrian P."/>
            <person name="Vilgalys R."/>
            <person name="Henrissat B."/>
            <person name="Grigoriev I.V."/>
            <person name="Hibbett D."/>
            <person name="Nagy L.G."/>
            <person name="Martin F.M."/>
        </authorList>
    </citation>
    <scope>NUCLEOTIDE SEQUENCE</scope>
    <source>
        <strain evidence="2">BED1</strain>
    </source>
</reference>
<sequence>MASRYMDYPSPRGVHIPETYYSNDPDDPYRRPSSRRNRYSRSVHQTPHFRDVTWVSSPDQLAPQTPYAPPSPWIAPASQAPSPAHRPP</sequence>
<evidence type="ECO:0000313" key="2">
    <source>
        <dbReference type="EMBL" id="KAF8443208.1"/>
    </source>
</evidence>
<organism evidence="2 3">
    <name type="scientific">Boletus edulis BED1</name>
    <dbReference type="NCBI Taxonomy" id="1328754"/>
    <lineage>
        <taxon>Eukaryota</taxon>
        <taxon>Fungi</taxon>
        <taxon>Dikarya</taxon>
        <taxon>Basidiomycota</taxon>
        <taxon>Agaricomycotina</taxon>
        <taxon>Agaricomycetes</taxon>
        <taxon>Agaricomycetidae</taxon>
        <taxon>Boletales</taxon>
        <taxon>Boletineae</taxon>
        <taxon>Boletaceae</taxon>
        <taxon>Boletoideae</taxon>
        <taxon>Boletus</taxon>
    </lineage>
</organism>
<evidence type="ECO:0000313" key="3">
    <source>
        <dbReference type="Proteomes" id="UP001194468"/>
    </source>
</evidence>
<name>A0AAD4GGQ2_BOLED</name>
<dbReference type="AlphaFoldDB" id="A0AAD4GGQ2"/>